<keyword evidence="1" id="KW-1133">Transmembrane helix</keyword>
<protein>
    <submittedName>
        <fullName evidence="2">Uncharacterized protein</fullName>
    </submittedName>
</protein>
<feature type="transmembrane region" description="Helical" evidence="1">
    <location>
        <begin position="31"/>
        <end position="53"/>
    </location>
</feature>
<keyword evidence="1" id="KW-0472">Membrane</keyword>
<name>A0A0G0WM51_9BACT</name>
<evidence type="ECO:0000313" key="3">
    <source>
        <dbReference type="Proteomes" id="UP000034753"/>
    </source>
</evidence>
<evidence type="ECO:0000256" key="1">
    <source>
        <dbReference type="SAM" id="Phobius"/>
    </source>
</evidence>
<dbReference type="Proteomes" id="UP000034753">
    <property type="component" value="Unassembled WGS sequence"/>
</dbReference>
<proteinExistence type="predicted"/>
<gene>
    <name evidence="2" type="ORF">UU67_C0031G0005</name>
</gene>
<reference evidence="2 3" key="1">
    <citation type="journal article" date="2015" name="Nature">
        <title>rRNA introns, odd ribosomes, and small enigmatic genomes across a large radiation of phyla.</title>
        <authorList>
            <person name="Brown C.T."/>
            <person name="Hug L.A."/>
            <person name="Thomas B.C."/>
            <person name="Sharon I."/>
            <person name="Castelle C.J."/>
            <person name="Singh A."/>
            <person name="Wilkins M.J."/>
            <person name="Williams K.H."/>
            <person name="Banfield J.F."/>
        </authorList>
    </citation>
    <scope>NUCLEOTIDE SEQUENCE [LARGE SCALE GENOMIC DNA]</scope>
</reference>
<dbReference type="EMBL" id="LCBN01000031">
    <property type="protein sequence ID" value="KKS13132.1"/>
    <property type="molecule type" value="Genomic_DNA"/>
</dbReference>
<evidence type="ECO:0000313" key="2">
    <source>
        <dbReference type="EMBL" id="KKS13132.1"/>
    </source>
</evidence>
<sequence>MYIRAILALLFIPLGLYVVAPRYRATFNWVLVLITEFIVISIFSLDIILSKIGFYEGKGHITRKLILFLIMALIIGAGISFLA</sequence>
<organism evidence="2 3">
    <name type="scientific">Candidatus Daviesbacteria bacterium GW2011_GWB1_41_5</name>
    <dbReference type="NCBI Taxonomy" id="1618429"/>
    <lineage>
        <taxon>Bacteria</taxon>
        <taxon>Candidatus Daviesiibacteriota</taxon>
    </lineage>
</organism>
<keyword evidence="1" id="KW-0812">Transmembrane</keyword>
<feature type="transmembrane region" description="Helical" evidence="1">
    <location>
        <begin position="65"/>
        <end position="82"/>
    </location>
</feature>
<accession>A0A0G0WM51</accession>
<dbReference type="AlphaFoldDB" id="A0A0G0WM51"/>
<comment type="caution">
    <text evidence="2">The sequence shown here is derived from an EMBL/GenBank/DDBJ whole genome shotgun (WGS) entry which is preliminary data.</text>
</comment>